<dbReference type="InterPro" id="IPR051911">
    <property type="entry name" value="SDR_oxidoreductase"/>
</dbReference>
<dbReference type="InterPro" id="IPR002347">
    <property type="entry name" value="SDR_fam"/>
</dbReference>
<evidence type="ECO:0000256" key="1">
    <source>
        <dbReference type="ARBA" id="ARBA00006484"/>
    </source>
</evidence>
<evidence type="ECO:0000313" key="5">
    <source>
        <dbReference type="Proteomes" id="UP000638848"/>
    </source>
</evidence>
<dbReference type="PRINTS" id="PR00081">
    <property type="entry name" value="GDHRDH"/>
</dbReference>
<dbReference type="SUPFAM" id="SSF51735">
    <property type="entry name" value="NAD(P)-binding Rossmann-fold domains"/>
    <property type="match status" value="1"/>
</dbReference>
<comment type="caution">
    <text evidence="4">The sequence shown here is derived from an EMBL/GenBank/DDBJ whole genome shotgun (WGS) entry which is preliminary data.</text>
</comment>
<dbReference type="GO" id="GO:0016491">
    <property type="term" value="F:oxidoreductase activity"/>
    <property type="evidence" value="ECO:0007669"/>
    <property type="project" value="UniProtKB-KW"/>
</dbReference>
<reference evidence="4" key="1">
    <citation type="journal article" date="2014" name="Int. J. Syst. Evol. Microbiol.">
        <title>Complete genome sequence of Corynebacterium casei LMG S-19264T (=DSM 44701T), isolated from a smear-ripened cheese.</title>
        <authorList>
            <consortium name="US DOE Joint Genome Institute (JGI-PGF)"/>
            <person name="Walter F."/>
            <person name="Albersmeier A."/>
            <person name="Kalinowski J."/>
            <person name="Ruckert C."/>
        </authorList>
    </citation>
    <scope>NUCLEOTIDE SEQUENCE</scope>
    <source>
        <strain evidence="4">CGMCC 1.12187</strain>
    </source>
</reference>
<keyword evidence="5" id="KW-1185">Reference proteome</keyword>
<keyword evidence="2" id="KW-0560">Oxidoreductase</keyword>
<dbReference type="EMBL" id="BMEQ01000023">
    <property type="protein sequence ID" value="GGG66373.1"/>
    <property type="molecule type" value="Genomic_DNA"/>
</dbReference>
<organism evidence="4 5">
    <name type="scientific">Kocuria dechangensis</name>
    <dbReference type="NCBI Taxonomy" id="1176249"/>
    <lineage>
        <taxon>Bacteria</taxon>
        <taxon>Bacillati</taxon>
        <taxon>Actinomycetota</taxon>
        <taxon>Actinomycetes</taxon>
        <taxon>Micrococcales</taxon>
        <taxon>Micrococcaceae</taxon>
        <taxon>Kocuria</taxon>
    </lineage>
</organism>
<evidence type="ECO:0000256" key="3">
    <source>
        <dbReference type="SAM" id="MobiDB-lite"/>
    </source>
</evidence>
<dbReference type="Gene3D" id="3.40.50.720">
    <property type="entry name" value="NAD(P)-binding Rossmann-like Domain"/>
    <property type="match status" value="1"/>
</dbReference>
<evidence type="ECO:0008006" key="6">
    <source>
        <dbReference type="Google" id="ProtNLM"/>
    </source>
</evidence>
<feature type="compositionally biased region" description="Basic and acidic residues" evidence="3">
    <location>
        <begin position="205"/>
        <end position="219"/>
    </location>
</feature>
<name>A0A917H3H1_9MICC</name>
<comment type="similarity">
    <text evidence="1">Belongs to the short-chain dehydrogenases/reductases (SDR) family.</text>
</comment>
<proteinExistence type="inferred from homology"/>
<dbReference type="Pfam" id="PF00106">
    <property type="entry name" value="adh_short"/>
    <property type="match status" value="1"/>
</dbReference>
<reference evidence="4" key="2">
    <citation type="submission" date="2020-09" db="EMBL/GenBank/DDBJ databases">
        <authorList>
            <person name="Sun Q."/>
            <person name="Zhou Y."/>
        </authorList>
    </citation>
    <scope>NUCLEOTIDE SEQUENCE</scope>
    <source>
        <strain evidence="4">CGMCC 1.12187</strain>
    </source>
</reference>
<dbReference type="PANTHER" id="PTHR43976:SF16">
    <property type="entry name" value="SHORT-CHAIN DEHYDROGENASE_REDUCTASE FAMILY PROTEIN"/>
    <property type="match status" value="1"/>
</dbReference>
<dbReference type="Proteomes" id="UP000638848">
    <property type="component" value="Unassembled WGS sequence"/>
</dbReference>
<evidence type="ECO:0000256" key="2">
    <source>
        <dbReference type="ARBA" id="ARBA00023002"/>
    </source>
</evidence>
<dbReference type="PANTHER" id="PTHR43976">
    <property type="entry name" value="SHORT CHAIN DEHYDROGENASE"/>
    <property type="match status" value="1"/>
</dbReference>
<feature type="region of interest" description="Disordered" evidence="3">
    <location>
        <begin position="202"/>
        <end position="239"/>
    </location>
</feature>
<protein>
    <recommendedName>
        <fullName evidence="6">Short subunit dehydrogenase</fullName>
    </recommendedName>
</protein>
<evidence type="ECO:0000313" key="4">
    <source>
        <dbReference type="EMBL" id="GGG66373.1"/>
    </source>
</evidence>
<sequence>MTEQNTTQTAQQQMWFITGAGRGMGTDIARAALADGHSVVGTARDAARVTAALGEHENLLALSLDITDPAAAQAAVESAVDRFGRLDVLVNNAGNFYAGFFEEISPADVRADEHHARGASRHARPALRAGGRYLLDRRDRRAGVLHCVRGLEVRGRGVDRVPGPGGRTLRHHHDAGGARLLPHRPAHPGVDHLRRALHCRLRRSHPPDRHGLDLDERPAGRRPGQARRRPGRLTGLEQPPARWVAGANAVEAVEQKARDLLAQVDAHRELSSSLAVDRS</sequence>
<dbReference type="InterPro" id="IPR036291">
    <property type="entry name" value="NAD(P)-bd_dom_sf"/>
</dbReference>
<gene>
    <name evidence="4" type="ORF">GCM10011374_33090</name>
</gene>
<accession>A0A917H3H1</accession>
<dbReference type="AlphaFoldDB" id="A0A917H3H1"/>